<reference evidence="3" key="1">
    <citation type="submission" date="2022-09" db="EMBL/GenBank/DDBJ databases">
        <title>Fusarium specimens isolated from Avocado Roots.</title>
        <authorList>
            <person name="Stajich J."/>
            <person name="Roper C."/>
            <person name="Heimlech-Rivalta G."/>
        </authorList>
    </citation>
    <scope>NUCLEOTIDE SEQUENCE</scope>
    <source>
        <strain evidence="3">CF00136</strain>
    </source>
</reference>
<dbReference type="AlphaFoldDB" id="A0A9W8SD60"/>
<proteinExistence type="predicted"/>
<feature type="compositionally biased region" description="Basic and acidic residues" evidence="1">
    <location>
        <begin position="249"/>
        <end position="267"/>
    </location>
</feature>
<sequence>MVTKFEQGNAQRGSLLFTKLPPEIRREIFIELFGSSRVHIIFRGSSKVYSRDGHPKAPTPGWCHCVCRKSKSLPHAHNEKTHKWCRLATNILFTCKWAYQSGIGVLYSTNTLMFEGYEDISIFNTWIEGDLRFNSLDFYFHCRQPFEISQELYNLSMLWRKWKLSGTFRMRFTMDSSILAQIQDPTADKSGLVKQLKLLLESANRYARDRLELFIPLAMESTVKDNIDCDLERRKNTFFTYEGAEDEETHTRGEDDPHSDDEGRDIYDFPSFGDF</sequence>
<protein>
    <recommendedName>
        <fullName evidence="2">DUF7730 domain-containing protein</fullName>
    </recommendedName>
</protein>
<feature type="domain" description="DUF7730" evidence="2">
    <location>
        <begin position="10"/>
        <end position="128"/>
    </location>
</feature>
<dbReference type="OrthoDB" id="4757095at2759"/>
<comment type="caution">
    <text evidence="3">The sequence shown here is derived from an EMBL/GenBank/DDBJ whole genome shotgun (WGS) entry which is preliminary data.</text>
</comment>
<dbReference type="Pfam" id="PF24864">
    <property type="entry name" value="DUF7730"/>
    <property type="match status" value="1"/>
</dbReference>
<evidence type="ECO:0000313" key="3">
    <source>
        <dbReference type="EMBL" id="KAJ4269709.1"/>
    </source>
</evidence>
<organism evidence="3 4">
    <name type="scientific">Fusarium torreyae</name>
    <dbReference type="NCBI Taxonomy" id="1237075"/>
    <lineage>
        <taxon>Eukaryota</taxon>
        <taxon>Fungi</taxon>
        <taxon>Dikarya</taxon>
        <taxon>Ascomycota</taxon>
        <taxon>Pezizomycotina</taxon>
        <taxon>Sordariomycetes</taxon>
        <taxon>Hypocreomycetidae</taxon>
        <taxon>Hypocreales</taxon>
        <taxon>Nectriaceae</taxon>
        <taxon>Fusarium</taxon>
    </lineage>
</organism>
<evidence type="ECO:0000256" key="1">
    <source>
        <dbReference type="SAM" id="MobiDB-lite"/>
    </source>
</evidence>
<dbReference type="InterPro" id="IPR056632">
    <property type="entry name" value="DUF7730"/>
</dbReference>
<evidence type="ECO:0000313" key="4">
    <source>
        <dbReference type="Proteomes" id="UP001152049"/>
    </source>
</evidence>
<feature type="region of interest" description="Disordered" evidence="1">
    <location>
        <begin position="243"/>
        <end position="275"/>
    </location>
</feature>
<gene>
    <name evidence="3" type="ORF">NW762_001377</name>
</gene>
<keyword evidence="4" id="KW-1185">Reference proteome</keyword>
<name>A0A9W8SD60_9HYPO</name>
<evidence type="ECO:0000259" key="2">
    <source>
        <dbReference type="Pfam" id="PF24864"/>
    </source>
</evidence>
<dbReference type="Proteomes" id="UP001152049">
    <property type="component" value="Unassembled WGS sequence"/>
</dbReference>
<dbReference type="PANTHER" id="PTHR38790">
    <property type="entry name" value="2EXR DOMAIN-CONTAINING PROTEIN-RELATED"/>
    <property type="match status" value="1"/>
</dbReference>
<accession>A0A9W8SD60</accession>
<dbReference type="EMBL" id="JAOQAZ010000002">
    <property type="protein sequence ID" value="KAJ4269709.1"/>
    <property type="molecule type" value="Genomic_DNA"/>
</dbReference>